<dbReference type="InterPro" id="IPR007070">
    <property type="entry name" value="GPI_EtnP_transferase_1"/>
</dbReference>
<evidence type="ECO:0000259" key="14">
    <source>
        <dbReference type="Pfam" id="PF04987"/>
    </source>
</evidence>
<evidence type="ECO:0000256" key="10">
    <source>
        <dbReference type="ARBA" id="ARBA00023136"/>
    </source>
</evidence>
<feature type="transmembrane region" description="Helical" evidence="12">
    <location>
        <begin position="730"/>
        <end position="746"/>
    </location>
</feature>
<reference evidence="15" key="1">
    <citation type="submission" date="2019-10" db="EMBL/GenBank/DDBJ databases">
        <title>The sequence and de novo assembly of the wild yak genome.</title>
        <authorList>
            <person name="Liu Y."/>
        </authorList>
    </citation>
    <scope>NUCLEOTIDE SEQUENCE [LARGE SCALE GENOMIC DNA]</scope>
    <source>
        <strain evidence="15">WY2019</strain>
    </source>
</reference>
<dbReference type="InterPro" id="IPR017850">
    <property type="entry name" value="Alkaline_phosphatase_core_sf"/>
</dbReference>
<dbReference type="InterPro" id="IPR037671">
    <property type="entry name" value="PIGN_N"/>
</dbReference>
<feature type="transmembrane region" description="Helical" evidence="12">
    <location>
        <begin position="617"/>
        <end position="638"/>
    </location>
</feature>
<feature type="transmembrane region" description="Helical" evidence="12">
    <location>
        <begin position="441"/>
        <end position="463"/>
    </location>
</feature>
<keyword evidence="16" id="KW-1185">Reference proteome</keyword>
<evidence type="ECO:0000256" key="9">
    <source>
        <dbReference type="ARBA" id="ARBA00022989"/>
    </source>
</evidence>
<dbReference type="PANTHER" id="PTHR12250:SF0">
    <property type="entry name" value="GPI ETHANOLAMINE PHOSPHATE TRANSFERASE 1"/>
    <property type="match status" value="1"/>
</dbReference>
<evidence type="ECO:0000256" key="13">
    <source>
        <dbReference type="SAM" id="MobiDB-lite"/>
    </source>
</evidence>
<feature type="transmembrane region" description="Helical" evidence="12">
    <location>
        <begin position="483"/>
        <end position="500"/>
    </location>
</feature>
<evidence type="ECO:0000256" key="11">
    <source>
        <dbReference type="ARBA" id="ARBA00023180"/>
    </source>
</evidence>
<feature type="transmembrane region" description="Helical" evidence="12">
    <location>
        <begin position="506"/>
        <end position="523"/>
    </location>
</feature>
<dbReference type="AlphaFoldDB" id="A0A6B0S233"/>
<dbReference type="PANTHER" id="PTHR12250">
    <property type="entry name" value="PHOSPHATIDYLINOSITOL GLYCAN, CLASS N"/>
    <property type="match status" value="1"/>
</dbReference>
<feature type="transmembrane region" description="Helical" evidence="12">
    <location>
        <begin position="787"/>
        <end position="807"/>
    </location>
</feature>
<evidence type="ECO:0000256" key="3">
    <source>
        <dbReference type="ARBA" id="ARBA00008400"/>
    </source>
</evidence>
<dbReference type="EC" id="2.-.-.-" evidence="12"/>
<dbReference type="InterPro" id="IPR002591">
    <property type="entry name" value="Phosphodiest/P_Trfase"/>
</dbReference>
<dbReference type="Pfam" id="PF01663">
    <property type="entry name" value="Phosphodiest"/>
    <property type="match status" value="1"/>
</dbReference>
<feature type="transmembrane region" description="Helical" evidence="12">
    <location>
        <begin position="570"/>
        <end position="586"/>
    </location>
</feature>
<feature type="transmembrane region" description="Helical" evidence="12">
    <location>
        <begin position="860"/>
        <end position="879"/>
    </location>
</feature>
<keyword evidence="6 12" id="KW-0808">Transferase</keyword>
<keyword evidence="8 12" id="KW-0256">Endoplasmic reticulum</keyword>
<organism evidence="15 16">
    <name type="scientific">Bos mutus</name>
    <name type="common">wild yak</name>
    <dbReference type="NCBI Taxonomy" id="72004"/>
    <lineage>
        <taxon>Eukaryota</taxon>
        <taxon>Metazoa</taxon>
        <taxon>Chordata</taxon>
        <taxon>Craniata</taxon>
        <taxon>Vertebrata</taxon>
        <taxon>Euteleostomi</taxon>
        <taxon>Mammalia</taxon>
        <taxon>Eutheria</taxon>
        <taxon>Laurasiatheria</taxon>
        <taxon>Artiodactyla</taxon>
        <taxon>Ruminantia</taxon>
        <taxon>Pecora</taxon>
        <taxon>Bovidae</taxon>
        <taxon>Bovinae</taxon>
        <taxon>Bos</taxon>
    </lineage>
</organism>
<evidence type="ECO:0000256" key="12">
    <source>
        <dbReference type="RuleBase" id="RU367138"/>
    </source>
</evidence>
<keyword evidence="7 12" id="KW-0812">Transmembrane</keyword>
<keyword evidence="11" id="KW-0325">Glycoprotein</keyword>
<feature type="region of interest" description="Disordered" evidence="13">
    <location>
        <begin position="1109"/>
        <end position="1151"/>
    </location>
</feature>
<keyword evidence="9 12" id="KW-1133">Transmembrane helix</keyword>
<dbReference type="GO" id="GO:0005789">
    <property type="term" value="C:endoplasmic reticulum membrane"/>
    <property type="evidence" value="ECO:0007669"/>
    <property type="project" value="UniProtKB-SubCell"/>
</dbReference>
<evidence type="ECO:0000256" key="8">
    <source>
        <dbReference type="ARBA" id="ARBA00022824"/>
    </source>
</evidence>
<feature type="transmembrane region" description="Helical" evidence="12">
    <location>
        <begin position="682"/>
        <end position="701"/>
    </location>
</feature>
<evidence type="ECO:0000256" key="6">
    <source>
        <dbReference type="ARBA" id="ARBA00022679"/>
    </source>
</evidence>
<comment type="function">
    <text evidence="12">Ethanolamine phosphate transferase involved in glycosylphosphatidylinositol-anchor biosynthesis. Transfers ethanolamine phosphate to the first alpha-1,4-linked mannose of the glycosylphosphatidylinositol precursor of GPI-anchor.</text>
</comment>
<evidence type="ECO:0000256" key="1">
    <source>
        <dbReference type="ARBA" id="ARBA00004477"/>
    </source>
</evidence>
<dbReference type="InterPro" id="IPR017852">
    <property type="entry name" value="GPI_EtnP_transferase_1_C"/>
</dbReference>
<feature type="domain" description="GPI ethanolamine phosphate transferase 1 C-terminal" evidence="14">
    <location>
        <begin position="430"/>
        <end position="884"/>
    </location>
</feature>
<evidence type="ECO:0000256" key="7">
    <source>
        <dbReference type="ARBA" id="ARBA00022692"/>
    </source>
</evidence>
<keyword evidence="5 12" id="KW-0337">GPI-anchor biosynthesis</keyword>
<proteinExistence type="inferred from homology"/>
<comment type="similarity">
    <text evidence="3 12">Belongs to the PIGG/PIGN/PIGO family. PIGN subfamily.</text>
</comment>
<evidence type="ECO:0000313" key="15">
    <source>
        <dbReference type="EMBL" id="MXQ96360.1"/>
    </source>
</evidence>
<dbReference type="CDD" id="cd16020">
    <property type="entry name" value="GPI_EPT_1"/>
    <property type="match status" value="1"/>
</dbReference>
<dbReference type="FunFam" id="3.40.720.10:FF:000015">
    <property type="entry name" value="GPI ethanolamine phosphate transferase 1"/>
    <property type="match status" value="1"/>
</dbReference>
<feature type="transmembrane region" description="Helical" evidence="12">
    <location>
        <begin position="593"/>
        <end position="611"/>
    </location>
</feature>
<dbReference type="Pfam" id="PF04987">
    <property type="entry name" value="PigN"/>
    <property type="match status" value="1"/>
</dbReference>
<evidence type="ECO:0000256" key="2">
    <source>
        <dbReference type="ARBA" id="ARBA00004687"/>
    </source>
</evidence>
<dbReference type="GO" id="GO:0006506">
    <property type="term" value="P:GPI anchor biosynthetic process"/>
    <property type="evidence" value="ECO:0007669"/>
    <property type="project" value="UniProtKB-UniPathway"/>
</dbReference>
<comment type="caution">
    <text evidence="15">The sequence shown here is derived from an EMBL/GenBank/DDBJ whole genome shotgun (WGS) entry which is preliminary data.</text>
</comment>
<feature type="transmembrane region" description="Helical" evidence="12">
    <location>
        <begin position="544"/>
        <end position="564"/>
    </location>
</feature>
<sequence length="1151" mass="130361">MLLYVTLGLLVHFVFFASIFDIYFTSPLVHGMTPQFTPLPPPAKRLMLFVADGLRADKLYELDEDGNSRAPFVRNIIMNEGSWGISHTRVPTESRPGHVAMIAGFYEDVSAVAKGWKENPVEFDSLLNETRYTWSWGSPDILAMFAKGDLRSHIFTESYDASSEDFGAHDVTKLDTWVFDHVKEFFHAARNNQSLFSKVNEDKIVFFLHLLGIDTNGHAHRPSSREYSDNIKLVDKELKEIESTVKDFYGNDGKTAFIFTADHGMTDWGSHGAGHPLETCTPFIAWGAGIRLPQKVSAQKFDDSYLQEWKLENWKRQDINQADVAPLMAALIGVPFPLNSVGIIPVDMLNTSDLFKAESMFTNAVQILEQFKVKMTQKKEATLSFLFTPFKSLSDTEQANILRKARYYIKQKKYDEAVSLCRQLIHLALRGLAYYHTYDRFFLAFNVVLGFVGWTSYASLLIIKSHCNLMRGVSTEAKNPSRLLPCAFVAVGVSVTFFLLIQACPWTYYVYCLLPLPIWYAVLREIPVIQGFVTLLSTFPPRRFLGYLLLFILGVEVLVLSFFYRYMLTAGLVALAAWPFITALWTRAKSISLSWIFFCLLLAVFPLMPVVGRKPDIFLVVGAGLLVLLLSLFVVTSVIKRKDSFINEELVLHLLQMLSVVFSMCVVYGTHHSLLKKQGLPLLNQIVSWTILASSFVMPLLSPPVLFDRLFSILVSSMSTYLLLSTGYEALFPLVLSCLMFVWIHMEQETLQHSVVSCKQKVSTIQFACNTDAAQCRDLCLDDIRRAFFLVFFLVTAFFGTGNIASVNSFDPSSVYCFLTVFSPFKMGALIMWKILIPFVLVMCAFEAVQVTTQLSSKSLFLMVINISDIMALHFFFLIKDHGSWLDIGTSQCEFTQQGSPLPLRAGLAVPRQDHSDPPGDRVCTLGLFFCTGYHNILKYFEMRIFILNNRKIKYLLNYTQLSALSLWFSPFKPCRKATGDNLTLIYLERAFHSHLLVLILPPASAFRKGVYILCSLKTLGGIHRYRPVSSPFEVYLPQGRSSEVRLGQPSRRFRVRGQRPNCASVAQESENKQVSYTATVILAQNFRIHYKPPFWKWVGYSKHERINASEDSEAPNETEGQGSYVLGLSPQRPSTNLVKESEDRVRSSAV</sequence>
<comment type="subcellular location">
    <subcellularLocation>
        <location evidence="1 12">Endoplasmic reticulum membrane</location>
        <topology evidence="1 12">Multi-pass membrane protein</topology>
    </subcellularLocation>
</comment>
<dbReference type="Proteomes" id="UP000322234">
    <property type="component" value="Unassembled WGS sequence"/>
</dbReference>
<dbReference type="Gene3D" id="3.40.720.10">
    <property type="entry name" value="Alkaline Phosphatase, subunit A"/>
    <property type="match status" value="1"/>
</dbReference>
<evidence type="ECO:0000256" key="4">
    <source>
        <dbReference type="ARBA" id="ARBA00020831"/>
    </source>
</evidence>
<accession>A0A6B0S233</accession>
<keyword evidence="10 12" id="KW-0472">Membrane</keyword>
<feature type="transmembrane region" description="Helical" evidence="12">
    <location>
        <begin position="827"/>
        <end position="848"/>
    </location>
</feature>
<name>A0A6B0S233_9CETA</name>
<dbReference type="UniPathway" id="UPA00196"/>
<dbReference type="GO" id="GO:0051377">
    <property type="term" value="F:mannose-ethanolamine phosphotransferase activity"/>
    <property type="evidence" value="ECO:0007669"/>
    <property type="project" value="UniProtKB-UniRule"/>
</dbReference>
<comment type="pathway">
    <text evidence="2 12">Glycolipid biosynthesis; glycosylphosphatidylinositol-anchor biosynthesis.</text>
</comment>
<protein>
    <recommendedName>
        <fullName evidence="4 12">GPI ethanolamine phosphate transferase 1</fullName>
        <ecNumber evidence="12">2.-.-.-</ecNumber>
    </recommendedName>
</protein>
<dbReference type="EMBL" id="VBQZ03000159">
    <property type="protein sequence ID" value="MXQ96360.1"/>
    <property type="molecule type" value="Genomic_DNA"/>
</dbReference>
<dbReference type="SUPFAM" id="SSF53649">
    <property type="entry name" value="Alkaline phosphatase-like"/>
    <property type="match status" value="1"/>
</dbReference>
<evidence type="ECO:0000313" key="16">
    <source>
        <dbReference type="Proteomes" id="UP000322234"/>
    </source>
</evidence>
<gene>
    <name evidence="15" type="ORF">E5288_WYG022847</name>
</gene>
<evidence type="ECO:0000256" key="5">
    <source>
        <dbReference type="ARBA" id="ARBA00022502"/>
    </source>
</evidence>
<feature type="compositionally biased region" description="Basic and acidic residues" evidence="13">
    <location>
        <begin position="1140"/>
        <end position="1151"/>
    </location>
</feature>